<dbReference type="EMBL" id="CM001889">
    <property type="protein sequence ID" value="EOY49601.1"/>
    <property type="molecule type" value="Genomic_DNA"/>
</dbReference>
<gene>
    <name evidence="1" type="ORF">SLI_4893</name>
</gene>
<dbReference type="Proteomes" id="UP000014062">
    <property type="component" value="Chromosome"/>
</dbReference>
<evidence type="ECO:0000313" key="2">
    <source>
        <dbReference type="Proteomes" id="UP000014062"/>
    </source>
</evidence>
<evidence type="ECO:0000313" key="1">
    <source>
        <dbReference type="EMBL" id="EOY49601.1"/>
    </source>
</evidence>
<name>A0A7U9HEC1_STRLI</name>
<protein>
    <submittedName>
        <fullName evidence="1">Uncharacterized protein</fullName>
    </submittedName>
</protein>
<proteinExistence type="predicted"/>
<accession>A0A7U9HEC1</accession>
<organism evidence="1 2">
    <name type="scientific">Streptomyces lividans 1326</name>
    <dbReference type="NCBI Taxonomy" id="1200984"/>
    <lineage>
        <taxon>Bacteria</taxon>
        <taxon>Bacillati</taxon>
        <taxon>Actinomycetota</taxon>
        <taxon>Actinomycetes</taxon>
        <taxon>Kitasatosporales</taxon>
        <taxon>Streptomycetaceae</taxon>
        <taxon>Streptomyces</taxon>
    </lineage>
</organism>
<sequence length="51" mass="5481">MLAGLARCGCFLVLDATGAWCHVQWTLPYWSTPGEGHQFPAARRGACGPYG</sequence>
<reference evidence="2" key="1">
    <citation type="journal article" date="2013" name="Genome Biol. Evol.">
        <title>The genome sequence of Streptomyces lividans 66 reveals a novel tRNA-dependent peptide biosynthetic system within a metal-related genomic island.</title>
        <authorList>
            <person name="Cruz-Morales P."/>
            <person name="Vijgenboom E."/>
            <person name="Iruegas-Bocardo F."/>
            <person name="Girard G."/>
            <person name="Yanez-Guerra L.A."/>
            <person name="Ramos-Aboites H.E."/>
            <person name="Pernodet J.L."/>
            <person name="Anne J."/>
            <person name="van Wezel G.P."/>
            <person name="Barona-Gomez F."/>
        </authorList>
    </citation>
    <scope>NUCLEOTIDE SEQUENCE [LARGE SCALE GENOMIC DNA]</scope>
    <source>
        <strain evidence="2">1326</strain>
    </source>
</reference>
<dbReference type="AlphaFoldDB" id="A0A7U9HEC1"/>